<gene>
    <name evidence="7" type="ORF">HMPREF9332_01517</name>
</gene>
<evidence type="ECO:0000313" key="8">
    <source>
        <dbReference type="Proteomes" id="UP000015993"/>
    </source>
</evidence>
<dbReference type="InterPro" id="IPR012340">
    <property type="entry name" value="NA-bd_OB-fold"/>
</dbReference>
<evidence type="ECO:0000256" key="3">
    <source>
        <dbReference type="ARBA" id="ARBA00022989"/>
    </source>
</evidence>
<keyword evidence="8" id="KW-1185">Reference proteome</keyword>
<dbReference type="PANTHER" id="PTHR33507">
    <property type="entry name" value="INNER MEMBRANE PROTEIN YBBJ"/>
    <property type="match status" value="1"/>
</dbReference>
<dbReference type="GO" id="GO:0005886">
    <property type="term" value="C:plasma membrane"/>
    <property type="evidence" value="ECO:0007669"/>
    <property type="project" value="TreeGrafter"/>
</dbReference>
<dbReference type="InterPro" id="IPR002810">
    <property type="entry name" value="NfeD-like_C"/>
</dbReference>
<evidence type="ECO:0000259" key="6">
    <source>
        <dbReference type="Pfam" id="PF01957"/>
    </source>
</evidence>
<reference evidence="7 8" key="1">
    <citation type="submission" date="2011-08" db="EMBL/GenBank/DDBJ databases">
        <title>The Genome Sequence of Prevotella sp. oral taxon 302 str. F0323.</title>
        <authorList>
            <consortium name="The Broad Institute Genome Sequencing Platform"/>
            <person name="Earl A."/>
            <person name="Ward D."/>
            <person name="Feldgarden M."/>
            <person name="Gevers D."/>
            <person name="Izard J."/>
            <person name="Blanton J.M."/>
            <person name="Baranova O.V."/>
            <person name="Tanner A.C."/>
            <person name="Dewhirst F.E."/>
            <person name="Young S.K."/>
            <person name="Zeng Q."/>
            <person name="Gargeya S."/>
            <person name="Fitzgerald M."/>
            <person name="Haas B."/>
            <person name="Abouelleil A."/>
            <person name="Alvarado L."/>
            <person name="Arachchi H.M."/>
            <person name="Berlin A."/>
            <person name="Brown A."/>
            <person name="Chapman S.B."/>
            <person name="Chen Z."/>
            <person name="Dunbar C."/>
            <person name="Freedman E."/>
            <person name="Gearin G."/>
            <person name="Gellesch M."/>
            <person name="Goldberg J."/>
            <person name="Griggs A."/>
            <person name="Gujja S."/>
            <person name="Heiman D."/>
            <person name="Howarth C."/>
            <person name="Larson L."/>
            <person name="Lui A."/>
            <person name="MacDonald P.J.P."/>
            <person name="Montmayeur A."/>
            <person name="Murphy C."/>
            <person name="Neiman D."/>
            <person name="Pearson M."/>
            <person name="Priest M."/>
            <person name="Roberts A."/>
            <person name="Saif S."/>
            <person name="Shea T."/>
            <person name="Shenoy N."/>
            <person name="Sisk P."/>
            <person name="Stolte C."/>
            <person name="Sykes S."/>
            <person name="Wortman J."/>
            <person name="Nusbaum C."/>
            <person name="Birren B."/>
        </authorList>
    </citation>
    <scope>NUCLEOTIDE SEQUENCE [LARGE SCALE GENOMIC DNA]</scope>
    <source>
        <strain evidence="7 8">F0323</strain>
    </source>
</reference>
<feature type="domain" description="NfeD-like C-terminal" evidence="6">
    <location>
        <begin position="103"/>
        <end position="154"/>
    </location>
</feature>
<dbReference type="InterPro" id="IPR052165">
    <property type="entry name" value="Membrane_assoc_protease"/>
</dbReference>
<dbReference type="OrthoDB" id="1120520at2"/>
<comment type="caution">
    <text evidence="7">The sequence shown here is derived from an EMBL/GenBank/DDBJ whole genome shotgun (WGS) entry which is preliminary data.</text>
</comment>
<feature type="transmembrane region" description="Helical" evidence="5">
    <location>
        <begin position="47"/>
        <end position="73"/>
    </location>
</feature>
<dbReference type="eggNOG" id="COG1030">
    <property type="taxonomic scope" value="Bacteria"/>
</dbReference>
<dbReference type="HOGENOM" id="CLU_087257_3_1_10"/>
<accession>G5GD88</accession>
<sequence length="155" mass="16527">MSPLLIIGTIVLVAFFFFAIEVFVTPGFGVPGITATVLILIADAVTFYHYGAFIATCALFASVALVLLLFWLVSRSRMLKRAELHTNIDSTNATAAQLAVKPGDEGHALTRLALIGNAEIDGKNVEVKSAGGFIDEGTPIRVISVQDALILVRPK</sequence>
<name>G5GD88_9BACT</name>
<evidence type="ECO:0000256" key="4">
    <source>
        <dbReference type="ARBA" id="ARBA00023136"/>
    </source>
</evidence>
<protein>
    <recommendedName>
        <fullName evidence="6">NfeD-like C-terminal domain-containing protein</fullName>
    </recommendedName>
</protein>
<keyword evidence="4 5" id="KW-0472">Membrane</keyword>
<evidence type="ECO:0000313" key="7">
    <source>
        <dbReference type="EMBL" id="EHG22002.1"/>
    </source>
</evidence>
<keyword evidence="3 5" id="KW-1133">Transmembrane helix</keyword>
<evidence type="ECO:0000256" key="2">
    <source>
        <dbReference type="ARBA" id="ARBA00022692"/>
    </source>
</evidence>
<dbReference type="PANTHER" id="PTHR33507:SF3">
    <property type="entry name" value="INNER MEMBRANE PROTEIN YBBJ"/>
    <property type="match status" value="1"/>
</dbReference>
<dbReference type="Pfam" id="PF01957">
    <property type="entry name" value="NfeD"/>
    <property type="match status" value="1"/>
</dbReference>
<evidence type="ECO:0000256" key="5">
    <source>
        <dbReference type="SAM" id="Phobius"/>
    </source>
</evidence>
<evidence type="ECO:0000256" key="1">
    <source>
        <dbReference type="ARBA" id="ARBA00004141"/>
    </source>
</evidence>
<dbReference type="PATRIC" id="fig|679199.3.peg.1697"/>
<organism evidence="7 8">
    <name type="scientific">Alloprevotella rava F0323</name>
    <dbReference type="NCBI Taxonomy" id="679199"/>
    <lineage>
        <taxon>Bacteria</taxon>
        <taxon>Pseudomonadati</taxon>
        <taxon>Bacteroidota</taxon>
        <taxon>Bacteroidia</taxon>
        <taxon>Bacteroidales</taxon>
        <taxon>Prevotellaceae</taxon>
        <taxon>Alloprevotella</taxon>
    </lineage>
</organism>
<dbReference type="STRING" id="679199.HMPREF9332_01517"/>
<dbReference type="AlphaFoldDB" id="G5GD88"/>
<dbReference type="Proteomes" id="UP000015993">
    <property type="component" value="Unassembled WGS sequence"/>
</dbReference>
<dbReference type="Gene3D" id="2.40.50.140">
    <property type="entry name" value="Nucleic acid-binding proteins"/>
    <property type="match status" value="1"/>
</dbReference>
<dbReference type="EMBL" id="ACZK01000025">
    <property type="protein sequence ID" value="EHG22002.1"/>
    <property type="molecule type" value="Genomic_DNA"/>
</dbReference>
<feature type="transmembrane region" description="Helical" evidence="5">
    <location>
        <begin position="12"/>
        <end position="41"/>
    </location>
</feature>
<dbReference type="RefSeq" id="WP_009348005.1">
    <property type="nucleotide sequence ID" value="NZ_JH376832.1"/>
</dbReference>
<proteinExistence type="predicted"/>
<comment type="subcellular location">
    <subcellularLocation>
        <location evidence="1">Membrane</location>
        <topology evidence="1">Multi-pass membrane protein</topology>
    </subcellularLocation>
</comment>
<keyword evidence="2 5" id="KW-0812">Transmembrane</keyword>